<dbReference type="InterPro" id="IPR001881">
    <property type="entry name" value="EGF-like_Ca-bd_dom"/>
</dbReference>
<reference evidence="14" key="1">
    <citation type="submission" date="2016-11" db="UniProtKB">
        <authorList>
            <consortium name="WormBaseParasite"/>
        </authorList>
    </citation>
    <scope>IDENTIFICATION</scope>
</reference>
<feature type="domain" description="Peptidase M12A" evidence="12">
    <location>
        <begin position="47"/>
        <end position="121"/>
    </location>
</feature>
<dbReference type="CDD" id="cd00041">
    <property type="entry name" value="CUB"/>
    <property type="match status" value="2"/>
</dbReference>
<dbReference type="InterPro" id="IPR000742">
    <property type="entry name" value="EGF"/>
</dbReference>
<keyword evidence="1 9" id="KW-0245">EGF-like domain</keyword>
<dbReference type="GO" id="GO:0006508">
    <property type="term" value="P:proteolysis"/>
    <property type="evidence" value="ECO:0007669"/>
    <property type="project" value="UniProtKB-KW"/>
</dbReference>
<dbReference type="CDD" id="cd00054">
    <property type="entry name" value="EGF_CA"/>
    <property type="match status" value="1"/>
</dbReference>
<dbReference type="InterPro" id="IPR000859">
    <property type="entry name" value="CUB_dom"/>
</dbReference>
<evidence type="ECO:0000256" key="6">
    <source>
        <dbReference type="ARBA" id="ARBA00022833"/>
    </source>
</evidence>
<evidence type="ECO:0000256" key="2">
    <source>
        <dbReference type="ARBA" id="ARBA00022670"/>
    </source>
</evidence>
<comment type="caution">
    <text evidence="9">Lacks conserved residue(s) required for the propagation of feature annotation.</text>
</comment>
<keyword evidence="8" id="KW-1015">Disulfide bond</keyword>
<feature type="domain" description="EGF-like" evidence="11">
    <location>
        <begin position="275"/>
        <end position="315"/>
    </location>
</feature>
<dbReference type="PROSITE" id="PS01187">
    <property type="entry name" value="EGF_CA"/>
    <property type="match status" value="1"/>
</dbReference>
<evidence type="ECO:0000256" key="4">
    <source>
        <dbReference type="ARBA" id="ARBA00022737"/>
    </source>
</evidence>
<evidence type="ECO:0000256" key="9">
    <source>
        <dbReference type="PROSITE-ProRule" id="PRU00076"/>
    </source>
</evidence>
<keyword evidence="3" id="KW-0479">Metal-binding</keyword>
<dbReference type="Pfam" id="PF01400">
    <property type="entry name" value="Astacin"/>
    <property type="match status" value="1"/>
</dbReference>
<dbReference type="SUPFAM" id="SSF55486">
    <property type="entry name" value="Metalloproteases ('zincins'), catalytic domain"/>
    <property type="match status" value="1"/>
</dbReference>
<evidence type="ECO:0000256" key="5">
    <source>
        <dbReference type="ARBA" id="ARBA00022801"/>
    </source>
</evidence>
<feature type="domain" description="CUB" evidence="10">
    <location>
        <begin position="120"/>
        <end position="275"/>
    </location>
</feature>
<evidence type="ECO:0000259" key="10">
    <source>
        <dbReference type="PROSITE" id="PS01180"/>
    </source>
</evidence>
<evidence type="ECO:0000313" key="14">
    <source>
        <dbReference type="WBParaSite" id="Hba_15465"/>
    </source>
</evidence>
<dbReference type="SMART" id="SM00181">
    <property type="entry name" value="EGF"/>
    <property type="match status" value="1"/>
</dbReference>
<dbReference type="InterPro" id="IPR001506">
    <property type="entry name" value="Peptidase_M12A"/>
</dbReference>
<dbReference type="PROSITE" id="PS50026">
    <property type="entry name" value="EGF_3"/>
    <property type="match status" value="1"/>
</dbReference>
<evidence type="ECO:0000256" key="8">
    <source>
        <dbReference type="ARBA" id="ARBA00023157"/>
    </source>
</evidence>
<evidence type="ECO:0000256" key="3">
    <source>
        <dbReference type="ARBA" id="ARBA00022723"/>
    </source>
</evidence>
<dbReference type="InterPro" id="IPR018097">
    <property type="entry name" value="EGF_Ca-bd_CS"/>
</dbReference>
<dbReference type="InterPro" id="IPR035914">
    <property type="entry name" value="Sperma_CUB_dom_sf"/>
</dbReference>
<evidence type="ECO:0000259" key="12">
    <source>
        <dbReference type="PROSITE" id="PS51864"/>
    </source>
</evidence>
<keyword evidence="13" id="KW-1185">Reference proteome</keyword>
<evidence type="ECO:0000313" key="13">
    <source>
        <dbReference type="Proteomes" id="UP000095283"/>
    </source>
</evidence>
<dbReference type="GO" id="GO:0004222">
    <property type="term" value="F:metalloendopeptidase activity"/>
    <property type="evidence" value="ECO:0007669"/>
    <property type="project" value="InterPro"/>
</dbReference>
<dbReference type="Pfam" id="PF00431">
    <property type="entry name" value="CUB"/>
    <property type="match status" value="4"/>
</dbReference>
<dbReference type="Proteomes" id="UP000095283">
    <property type="component" value="Unplaced"/>
</dbReference>
<dbReference type="PROSITE" id="PS01180">
    <property type="entry name" value="CUB"/>
    <property type="match status" value="2"/>
</dbReference>
<organism evidence="13 14">
    <name type="scientific">Heterorhabditis bacteriophora</name>
    <name type="common">Entomopathogenic nematode worm</name>
    <dbReference type="NCBI Taxonomy" id="37862"/>
    <lineage>
        <taxon>Eukaryota</taxon>
        <taxon>Metazoa</taxon>
        <taxon>Ecdysozoa</taxon>
        <taxon>Nematoda</taxon>
        <taxon>Chromadorea</taxon>
        <taxon>Rhabditida</taxon>
        <taxon>Rhabditina</taxon>
        <taxon>Rhabditomorpha</taxon>
        <taxon>Strongyloidea</taxon>
        <taxon>Heterorhabditidae</taxon>
        <taxon>Heterorhabditis</taxon>
    </lineage>
</organism>
<protein>
    <submittedName>
        <fullName evidence="14">Tolloid-like protein 2</fullName>
    </submittedName>
</protein>
<keyword evidence="7" id="KW-0482">Metalloprotease</keyword>
<dbReference type="SUPFAM" id="SSF57196">
    <property type="entry name" value="EGF/Laminin"/>
    <property type="match status" value="1"/>
</dbReference>
<accession>A0A1I7XDD0</accession>
<evidence type="ECO:0000256" key="7">
    <source>
        <dbReference type="ARBA" id="ARBA00023049"/>
    </source>
</evidence>
<dbReference type="Gene3D" id="3.40.390.10">
    <property type="entry name" value="Collagenase (Catalytic Domain)"/>
    <property type="match status" value="1"/>
</dbReference>
<keyword evidence="5" id="KW-0378">Hydrolase</keyword>
<dbReference type="Gene3D" id="2.60.120.290">
    <property type="entry name" value="Spermadhesin, CUB domain"/>
    <property type="match status" value="4"/>
</dbReference>
<keyword evidence="4" id="KW-0677">Repeat</keyword>
<dbReference type="SUPFAM" id="SSF49854">
    <property type="entry name" value="Spermadhesin, CUB domain"/>
    <property type="match status" value="4"/>
</dbReference>
<dbReference type="InterPro" id="IPR000152">
    <property type="entry name" value="EGF-type_Asp/Asn_hydroxyl_site"/>
</dbReference>
<dbReference type="SMART" id="SM00042">
    <property type="entry name" value="CUB"/>
    <property type="match status" value="2"/>
</dbReference>
<dbReference type="PROSITE" id="PS00010">
    <property type="entry name" value="ASX_HYDROXYL"/>
    <property type="match status" value="1"/>
</dbReference>
<dbReference type="AlphaFoldDB" id="A0A1I7XDD0"/>
<dbReference type="GO" id="GO:0005509">
    <property type="term" value="F:calcium ion binding"/>
    <property type="evidence" value="ECO:0007669"/>
    <property type="project" value="InterPro"/>
</dbReference>
<dbReference type="WBParaSite" id="Hba_15465">
    <property type="protein sequence ID" value="Hba_15465"/>
    <property type="gene ID" value="Hba_15465"/>
</dbReference>
<evidence type="ECO:0000259" key="11">
    <source>
        <dbReference type="PROSITE" id="PS50026"/>
    </source>
</evidence>
<name>A0A1I7XDD0_HETBA</name>
<keyword evidence="2" id="KW-0645">Protease</keyword>
<evidence type="ECO:0000256" key="1">
    <source>
        <dbReference type="ARBA" id="ARBA00022536"/>
    </source>
</evidence>
<feature type="domain" description="CUB" evidence="10">
    <location>
        <begin position="319"/>
        <end position="501"/>
    </location>
</feature>
<dbReference type="Gene3D" id="2.10.25.10">
    <property type="entry name" value="Laminin"/>
    <property type="match status" value="1"/>
</dbReference>
<dbReference type="PANTHER" id="PTHR24251">
    <property type="entry name" value="OVOCHYMASE-RELATED"/>
    <property type="match status" value="1"/>
</dbReference>
<dbReference type="PROSITE" id="PS51864">
    <property type="entry name" value="ASTACIN"/>
    <property type="match status" value="1"/>
</dbReference>
<dbReference type="PROSITE" id="PS01186">
    <property type="entry name" value="EGF_2"/>
    <property type="match status" value="1"/>
</dbReference>
<keyword evidence="6" id="KW-0862">Zinc</keyword>
<dbReference type="Pfam" id="PF14670">
    <property type="entry name" value="FXa_inhibition"/>
    <property type="match status" value="1"/>
</dbReference>
<sequence>MEVDARDDLSESTLLEVLHPAPLESPKQFARPAPPRGVGPRRITKRAATARKERIWPDGIIPYVIASNFSGVNNFGTPITGEHKNLFHRAMRHWENHTCLSFVPKNNYHNHYIMFTVDKCGWKNNIACLLRVKRVVIQSPHYPDSYPPNADCLWTIHVAKGHQVAVDVVYFHLEQHKDCIYDRVVFWEEAQGGSPLATLCGQIAKRQIVTSNSNLLAGMKTECAYDYVKIGNSEKLCGEYAEPLLFTSQSNRVRVEFVSDSSVERTGFSAHFIADLDECQHDNAGCEHICQNRLGSYVCLCQPGFILAADGHNCKEGGCFFEVNSPSGDITSPNYPNEYPKGQNCTWHFVTTPGHRLMLTFSSFQVEEHSQCKYDFVSVFDGGDSQAPLAGYTSLTLLTYLFFISFLNTRSLQDCWWRISAASLARGVRLQFTTFTLESEDACQYDYVEVYDGFEPLSEFLFGRFCGDELPQTIISPNLLIIMHTDDSEEEKGFVAEYRESARGRILPAPRIHQPYPDKEPINGQ</sequence>
<dbReference type="PANTHER" id="PTHR24251:SF43">
    <property type="entry name" value="TOLLOID-LIKE PROTEIN 2"/>
    <property type="match status" value="1"/>
</dbReference>
<dbReference type="SMART" id="SM00179">
    <property type="entry name" value="EGF_CA"/>
    <property type="match status" value="1"/>
</dbReference>
<proteinExistence type="predicted"/>
<dbReference type="FunFam" id="2.10.25.10:FF:000010">
    <property type="entry name" value="Pro-epidermal growth factor"/>
    <property type="match status" value="1"/>
</dbReference>
<dbReference type="InterPro" id="IPR024079">
    <property type="entry name" value="MetalloPept_cat_dom_sf"/>
</dbReference>